<dbReference type="OMA" id="GRFEWDT"/>
<dbReference type="FunCoup" id="H2XWE5">
    <property type="interactions" value="2"/>
</dbReference>
<feature type="region of interest" description="Disordered" evidence="3">
    <location>
        <begin position="36"/>
        <end position="71"/>
    </location>
</feature>
<feature type="domain" description="Cyclin-dependent kinase inhibitor" evidence="4">
    <location>
        <begin position="23"/>
        <end position="71"/>
    </location>
</feature>
<evidence type="ECO:0000259" key="4">
    <source>
        <dbReference type="Pfam" id="PF02234"/>
    </source>
</evidence>
<reference evidence="5" key="4">
    <citation type="submission" date="2025-09" db="UniProtKB">
        <authorList>
            <consortium name="Ensembl"/>
        </authorList>
    </citation>
    <scope>IDENTIFICATION</scope>
</reference>
<feature type="region of interest" description="Disordered" evidence="3">
    <location>
        <begin position="85"/>
        <end position="155"/>
    </location>
</feature>
<dbReference type="GeneID" id="100176340"/>
<evidence type="ECO:0000313" key="5">
    <source>
        <dbReference type="Ensembl" id="ENSCINP00000033979.1"/>
    </source>
</evidence>
<organism evidence="5 6">
    <name type="scientific">Ciona intestinalis</name>
    <name type="common">Transparent sea squirt</name>
    <name type="synonym">Ascidia intestinalis</name>
    <dbReference type="NCBI Taxonomy" id="7719"/>
    <lineage>
        <taxon>Eukaryota</taxon>
        <taxon>Metazoa</taxon>
        <taxon>Chordata</taxon>
        <taxon>Tunicata</taxon>
        <taxon>Ascidiacea</taxon>
        <taxon>Phlebobranchia</taxon>
        <taxon>Cionidae</taxon>
        <taxon>Ciona</taxon>
    </lineage>
</organism>
<proteinExistence type="inferred from homology"/>
<feature type="region of interest" description="Disordered" evidence="3">
    <location>
        <begin position="1"/>
        <end position="23"/>
    </location>
</feature>
<evidence type="ECO:0000256" key="3">
    <source>
        <dbReference type="SAM" id="MobiDB-lite"/>
    </source>
</evidence>
<dbReference type="HOGENOM" id="CLU_1694867_0_0_1"/>
<keyword evidence="2" id="KW-0649">Protein kinase inhibitor</keyword>
<dbReference type="KEGG" id="cin:100176340"/>
<dbReference type="RefSeq" id="XP_002130019.1">
    <property type="nucleotide sequence ID" value="XM_002129983.4"/>
</dbReference>
<feature type="compositionally biased region" description="Basic and acidic residues" evidence="3">
    <location>
        <begin position="36"/>
        <end position="51"/>
    </location>
</feature>
<dbReference type="EMBL" id="EAAA01001277">
    <property type="status" value="NOT_ANNOTATED_CDS"/>
    <property type="molecule type" value="Genomic_DNA"/>
</dbReference>
<dbReference type="Proteomes" id="UP000008144">
    <property type="component" value="Chromosome 14"/>
</dbReference>
<reference evidence="5" key="2">
    <citation type="journal article" date="2008" name="Genome Biol.">
        <title>Improved genome assembly and evidence-based global gene model set for the chordate Ciona intestinalis: new insight into intron and operon populations.</title>
        <authorList>
            <person name="Satou Y."/>
            <person name="Mineta K."/>
            <person name="Ogasawara M."/>
            <person name="Sasakura Y."/>
            <person name="Shoguchi E."/>
            <person name="Ueno K."/>
            <person name="Yamada L."/>
            <person name="Matsumoto J."/>
            <person name="Wasserscheid J."/>
            <person name="Dewar K."/>
            <person name="Wiley G.B."/>
            <person name="Macmil S.L."/>
            <person name="Roe B.A."/>
            <person name="Zeller R.W."/>
            <person name="Hastings K.E."/>
            <person name="Lemaire P."/>
            <person name="Lindquist E."/>
            <person name="Endo T."/>
            <person name="Hotta K."/>
            <person name="Inaba K."/>
        </authorList>
    </citation>
    <scope>NUCLEOTIDE SEQUENCE [LARGE SCALE GENOMIC DNA]</scope>
    <source>
        <strain evidence="5">wild type</strain>
    </source>
</reference>
<gene>
    <name evidence="5" type="primary">LOC100176340</name>
</gene>
<comment type="similarity">
    <text evidence="1">Belongs to the CDI family.</text>
</comment>
<dbReference type="InParanoid" id="H2XWE5"/>
<dbReference type="Ensembl" id="ENSCINT00000036289.1">
    <property type="protein sequence ID" value="ENSCINP00000033979.1"/>
    <property type="gene ID" value="ENSCING00000018567.1"/>
</dbReference>
<dbReference type="GO" id="GO:0005634">
    <property type="term" value="C:nucleus"/>
    <property type="evidence" value="ECO:0007669"/>
    <property type="project" value="InterPro"/>
</dbReference>
<dbReference type="GeneTree" id="ENSGT00660000097380"/>
<feature type="compositionally biased region" description="Basic and acidic residues" evidence="3">
    <location>
        <begin position="93"/>
        <end position="112"/>
    </location>
</feature>
<dbReference type="OrthoDB" id="9940972at2759"/>
<keyword evidence="6" id="KW-1185">Reference proteome</keyword>
<dbReference type="GO" id="GO:0004861">
    <property type="term" value="F:cyclin-dependent protein serine/threonine kinase inhibitor activity"/>
    <property type="evidence" value="ECO:0007669"/>
    <property type="project" value="InterPro"/>
</dbReference>
<evidence type="ECO:0000256" key="2">
    <source>
        <dbReference type="ARBA" id="ARBA00023013"/>
    </source>
</evidence>
<reference evidence="5" key="3">
    <citation type="submission" date="2025-08" db="UniProtKB">
        <authorList>
            <consortium name="Ensembl"/>
        </authorList>
    </citation>
    <scope>IDENTIFICATION</scope>
</reference>
<accession>H2XWE5</accession>
<dbReference type="InterPro" id="IPR044898">
    <property type="entry name" value="CDI_dom_sf"/>
</dbReference>
<sequence length="155" mass="17353">MADKKPPVRQLQKLPGVRSARRNLFGRDDRIVDDLERDAEELNSKEQKRFSDTWNFDAANTQPLDGRFEWDTGVPLNQRTRLLHVPPIGNADSHNDSELVEVKNSTESKNEELPPTGNSSSVGSCGSSENQSKRRKLSSESTDDHVPATSKSPRL</sequence>
<feature type="compositionally biased region" description="Polar residues" evidence="3">
    <location>
        <begin position="52"/>
        <end position="63"/>
    </location>
</feature>
<dbReference type="AlphaFoldDB" id="H2XWE5"/>
<dbReference type="Gene3D" id="4.10.365.10">
    <property type="entry name" value="p27"/>
    <property type="match status" value="1"/>
</dbReference>
<reference evidence="6" key="1">
    <citation type="journal article" date="2002" name="Science">
        <title>The draft genome of Ciona intestinalis: insights into chordate and vertebrate origins.</title>
        <authorList>
            <person name="Dehal P."/>
            <person name="Satou Y."/>
            <person name="Campbell R.K."/>
            <person name="Chapman J."/>
            <person name="Degnan B."/>
            <person name="De Tomaso A."/>
            <person name="Davidson B."/>
            <person name="Di Gregorio A."/>
            <person name="Gelpke M."/>
            <person name="Goodstein D.M."/>
            <person name="Harafuji N."/>
            <person name="Hastings K.E."/>
            <person name="Ho I."/>
            <person name="Hotta K."/>
            <person name="Huang W."/>
            <person name="Kawashima T."/>
            <person name="Lemaire P."/>
            <person name="Martinez D."/>
            <person name="Meinertzhagen I.A."/>
            <person name="Necula S."/>
            <person name="Nonaka M."/>
            <person name="Putnam N."/>
            <person name="Rash S."/>
            <person name="Saiga H."/>
            <person name="Satake M."/>
            <person name="Terry A."/>
            <person name="Yamada L."/>
            <person name="Wang H.G."/>
            <person name="Awazu S."/>
            <person name="Azumi K."/>
            <person name="Boore J."/>
            <person name="Branno M."/>
            <person name="Chin-Bow S."/>
            <person name="DeSantis R."/>
            <person name="Doyle S."/>
            <person name="Francino P."/>
            <person name="Keys D.N."/>
            <person name="Haga S."/>
            <person name="Hayashi H."/>
            <person name="Hino K."/>
            <person name="Imai K.S."/>
            <person name="Inaba K."/>
            <person name="Kano S."/>
            <person name="Kobayashi K."/>
            <person name="Kobayashi M."/>
            <person name="Lee B.I."/>
            <person name="Makabe K.W."/>
            <person name="Manohar C."/>
            <person name="Matassi G."/>
            <person name="Medina M."/>
            <person name="Mochizuki Y."/>
            <person name="Mount S."/>
            <person name="Morishita T."/>
            <person name="Miura S."/>
            <person name="Nakayama A."/>
            <person name="Nishizaka S."/>
            <person name="Nomoto H."/>
            <person name="Ohta F."/>
            <person name="Oishi K."/>
            <person name="Rigoutsos I."/>
            <person name="Sano M."/>
            <person name="Sasaki A."/>
            <person name="Sasakura Y."/>
            <person name="Shoguchi E."/>
            <person name="Shin-i T."/>
            <person name="Spagnuolo A."/>
            <person name="Stainier D."/>
            <person name="Suzuki M.M."/>
            <person name="Tassy O."/>
            <person name="Takatori N."/>
            <person name="Tokuoka M."/>
            <person name="Yagi K."/>
            <person name="Yoshizaki F."/>
            <person name="Wada S."/>
            <person name="Zhang C."/>
            <person name="Hyatt P.D."/>
            <person name="Larimer F."/>
            <person name="Detter C."/>
            <person name="Doggett N."/>
            <person name="Glavina T."/>
            <person name="Hawkins T."/>
            <person name="Richardson P."/>
            <person name="Lucas S."/>
            <person name="Kohara Y."/>
            <person name="Levine M."/>
            <person name="Satoh N."/>
            <person name="Rokhsar D.S."/>
        </authorList>
    </citation>
    <scope>NUCLEOTIDE SEQUENCE [LARGE SCALE GENOMIC DNA]</scope>
</reference>
<dbReference type="Pfam" id="PF02234">
    <property type="entry name" value="CDI"/>
    <property type="match status" value="1"/>
</dbReference>
<accession>A0A1W2WFI2</accession>
<evidence type="ECO:0000313" key="6">
    <source>
        <dbReference type="Proteomes" id="UP000008144"/>
    </source>
</evidence>
<protein>
    <submittedName>
        <fullName evidence="5">Cyclin-dependent kinase inhibitor 1B</fullName>
    </submittedName>
</protein>
<evidence type="ECO:0000256" key="1">
    <source>
        <dbReference type="ARBA" id="ARBA00006726"/>
    </source>
</evidence>
<dbReference type="GO" id="GO:0051726">
    <property type="term" value="P:regulation of cell cycle"/>
    <property type="evidence" value="ECO:0007669"/>
    <property type="project" value="InterPro"/>
</dbReference>
<name>H2XWE5_CIOIN</name>
<dbReference type="SMR" id="H2XWE5"/>
<feature type="compositionally biased region" description="Low complexity" evidence="3">
    <location>
        <begin position="117"/>
        <end position="128"/>
    </location>
</feature>
<dbReference type="InterPro" id="IPR003175">
    <property type="entry name" value="CDI_dom"/>
</dbReference>